<evidence type="ECO:0000256" key="3">
    <source>
        <dbReference type="ARBA" id="ARBA00023098"/>
    </source>
</evidence>
<reference evidence="6 7" key="1">
    <citation type="journal article" date="2016" name="Mol. Biol. Evol.">
        <title>Comparative Genomics of Early-Diverging Mushroom-Forming Fungi Provides Insights into the Origins of Lignocellulose Decay Capabilities.</title>
        <authorList>
            <person name="Nagy L.G."/>
            <person name="Riley R."/>
            <person name="Tritt A."/>
            <person name="Adam C."/>
            <person name="Daum C."/>
            <person name="Floudas D."/>
            <person name="Sun H."/>
            <person name="Yadav J.S."/>
            <person name="Pangilinan J."/>
            <person name="Larsson K.H."/>
            <person name="Matsuura K."/>
            <person name="Barry K."/>
            <person name="Labutti K."/>
            <person name="Kuo R."/>
            <person name="Ohm R.A."/>
            <person name="Bhattacharya S.S."/>
            <person name="Shirouzu T."/>
            <person name="Yoshinaga Y."/>
            <person name="Martin F.M."/>
            <person name="Grigoriev I.V."/>
            <person name="Hibbett D.S."/>
        </authorList>
    </citation>
    <scope>NUCLEOTIDE SEQUENCE [LARGE SCALE GENOMIC DNA]</scope>
    <source>
        <strain evidence="6 7">HHB10207 ss-3</strain>
    </source>
</reference>
<dbReference type="STRING" id="1314776.A0A166DBU4"/>
<dbReference type="PIRSF" id="PIRSF018169">
    <property type="entry name" value="PAF_acetylhydrolase"/>
    <property type="match status" value="1"/>
</dbReference>
<dbReference type="InterPro" id="IPR016715">
    <property type="entry name" value="PAF_acetylhydro_eukaryote"/>
</dbReference>
<evidence type="ECO:0000313" key="7">
    <source>
        <dbReference type="Proteomes" id="UP000076798"/>
    </source>
</evidence>
<evidence type="ECO:0000256" key="2">
    <source>
        <dbReference type="ARBA" id="ARBA00022963"/>
    </source>
</evidence>
<name>A0A166DBU4_9AGAM</name>
<feature type="active site" description="Charge relay system" evidence="5">
    <location>
        <position position="286"/>
    </location>
</feature>
<dbReference type="Proteomes" id="UP000076798">
    <property type="component" value="Unassembled WGS sequence"/>
</dbReference>
<dbReference type="Gene3D" id="3.40.50.1820">
    <property type="entry name" value="alpha/beta hydrolase"/>
    <property type="match status" value="1"/>
</dbReference>
<dbReference type="Pfam" id="PF03403">
    <property type="entry name" value="PAF-AH_p_II"/>
    <property type="match status" value="1"/>
</dbReference>
<sequence>MLPGYSGPFEVGCATFAAPLPSISVGDGSLSNGDPILQTEEATFNVFYPAQISPKATKGVYWVVRPLRDAALGFAKYTGISWLILWFLGIVYAQFIKIPVYANVPLLKPPVKLDASESGGRWPLVIFSHGLGGGRNMYSHYCAQLASEGHVVLAIEHKDGSGSSCLNRRNGKLQHLVYVKADEVQWKTKSKLTLRQHQLLFRVREIYEIYAIFRRFVASVENREILALSDGIKISYEWKSWENTVNVDEVVLAAHSFGGATVLSLLSSPPPPGHQELSIKKVILLDPWLDPLPSPGPLPTHTGDFELLILNSEGFTLMKEHFERLVDLISAWRNAMKEAQFFTLARAAHVSFSDVVLVKPRAGKEPIAMLALMHTLSLAFLRESIPSAIDSLRAEGKVKPMKILRTNKRVLFAEEGDIIVH</sequence>
<organism evidence="6 7">
    <name type="scientific">Sistotremastrum suecicum HHB10207 ss-3</name>
    <dbReference type="NCBI Taxonomy" id="1314776"/>
    <lineage>
        <taxon>Eukaryota</taxon>
        <taxon>Fungi</taxon>
        <taxon>Dikarya</taxon>
        <taxon>Basidiomycota</taxon>
        <taxon>Agaricomycotina</taxon>
        <taxon>Agaricomycetes</taxon>
        <taxon>Sistotremastrales</taxon>
        <taxon>Sistotremastraceae</taxon>
        <taxon>Sistotremastrum</taxon>
    </lineage>
</organism>
<comment type="catalytic activity">
    <reaction evidence="4">
        <text>a 1-O-alkyl-2-acetyl-sn-glycero-3-phosphocholine + H2O = a 1-O-alkyl-sn-glycero-3-phosphocholine + acetate + H(+)</text>
        <dbReference type="Rhea" id="RHEA:17777"/>
        <dbReference type="ChEBI" id="CHEBI:15377"/>
        <dbReference type="ChEBI" id="CHEBI:15378"/>
        <dbReference type="ChEBI" id="CHEBI:30089"/>
        <dbReference type="ChEBI" id="CHEBI:30909"/>
        <dbReference type="ChEBI" id="CHEBI:36707"/>
        <dbReference type="EC" id="3.1.1.47"/>
    </reaction>
</comment>
<protein>
    <recommendedName>
        <fullName evidence="4">Putative phospholipase</fullName>
        <ecNumber evidence="4">3.1.1.47</ecNumber>
    </recommendedName>
</protein>
<evidence type="ECO:0000256" key="5">
    <source>
        <dbReference type="PIRSR" id="PIRSR018169-1"/>
    </source>
</evidence>
<dbReference type="InterPro" id="IPR029058">
    <property type="entry name" value="AB_hydrolase_fold"/>
</dbReference>
<keyword evidence="3 4" id="KW-0443">Lipid metabolism</keyword>
<feature type="active site" description="Nucleophile" evidence="5">
    <location>
        <position position="256"/>
    </location>
</feature>
<feature type="active site" description="Charge relay system" evidence="5">
    <location>
        <position position="349"/>
    </location>
</feature>
<evidence type="ECO:0000256" key="1">
    <source>
        <dbReference type="ARBA" id="ARBA00022801"/>
    </source>
</evidence>
<dbReference type="PANTHER" id="PTHR10272:SF0">
    <property type="entry name" value="PLATELET-ACTIVATING FACTOR ACETYLHYDROLASE"/>
    <property type="match status" value="1"/>
</dbReference>
<dbReference type="OrthoDB" id="2363873at2759"/>
<dbReference type="GO" id="GO:0003847">
    <property type="term" value="F:1-alkyl-2-acetylglycerophosphocholine esterase activity"/>
    <property type="evidence" value="ECO:0007669"/>
    <property type="project" value="UniProtKB-UniRule"/>
</dbReference>
<keyword evidence="7" id="KW-1185">Reference proteome</keyword>
<keyword evidence="2 4" id="KW-0442">Lipid degradation</keyword>
<proteinExistence type="inferred from homology"/>
<evidence type="ECO:0000313" key="6">
    <source>
        <dbReference type="EMBL" id="KZT38349.1"/>
    </source>
</evidence>
<dbReference type="EC" id="3.1.1.47" evidence="4"/>
<dbReference type="PANTHER" id="PTHR10272">
    <property type="entry name" value="PLATELET-ACTIVATING FACTOR ACETYLHYDROLASE"/>
    <property type="match status" value="1"/>
</dbReference>
<dbReference type="SUPFAM" id="SSF53474">
    <property type="entry name" value="alpha/beta-Hydrolases"/>
    <property type="match status" value="1"/>
</dbReference>
<dbReference type="GO" id="GO:0016042">
    <property type="term" value="P:lipid catabolic process"/>
    <property type="evidence" value="ECO:0007669"/>
    <property type="project" value="UniProtKB-KW"/>
</dbReference>
<dbReference type="EMBL" id="KV428065">
    <property type="protein sequence ID" value="KZT38349.1"/>
    <property type="molecule type" value="Genomic_DNA"/>
</dbReference>
<comment type="similarity">
    <text evidence="4">Belongs to the serine esterase family.</text>
</comment>
<dbReference type="AlphaFoldDB" id="A0A166DBU4"/>
<accession>A0A166DBU4</accession>
<evidence type="ECO:0000256" key="4">
    <source>
        <dbReference type="PIRNR" id="PIRNR018169"/>
    </source>
</evidence>
<gene>
    <name evidence="6" type="ORF">SISSUDRAFT_1062075</name>
</gene>
<keyword evidence="1 4" id="KW-0378">Hydrolase</keyword>